<comment type="similarity">
    <text evidence="3">Belongs to the bacterial solute-binding protein 3 family.</text>
</comment>
<keyword evidence="14" id="KW-1185">Reference proteome</keyword>
<evidence type="ECO:0000256" key="8">
    <source>
        <dbReference type="ARBA" id="ARBA00022970"/>
    </source>
</evidence>
<evidence type="ECO:0000256" key="1">
    <source>
        <dbReference type="ARBA" id="ARBA00004651"/>
    </source>
</evidence>
<proteinExistence type="inferred from homology"/>
<evidence type="ECO:0000256" key="5">
    <source>
        <dbReference type="ARBA" id="ARBA00022475"/>
    </source>
</evidence>
<dbReference type="Gene3D" id="3.40.190.10">
    <property type="entry name" value="Periplasmic binding protein-like II"/>
    <property type="match status" value="3"/>
</dbReference>
<dbReference type="SMART" id="SM00062">
    <property type="entry name" value="PBPb"/>
    <property type="match status" value="1"/>
</dbReference>
<dbReference type="PROSITE" id="PS50928">
    <property type="entry name" value="ABC_TM1"/>
    <property type="match status" value="1"/>
</dbReference>
<keyword evidence="9 11" id="KW-1133">Transmembrane helix</keyword>
<dbReference type="CDD" id="cd13530">
    <property type="entry name" value="PBP2_peptides_like"/>
    <property type="match status" value="1"/>
</dbReference>
<name>A0A371AZT9_9FIRM</name>
<dbReference type="InterPro" id="IPR018313">
    <property type="entry name" value="SBP_3_CS"/>
</dbReference>
<dbReference type="PROSITE" id="PS01039">
    <property type="entry name" value="SBP_BACTERIAL_3"/>
    <property type="match status" value="1"/>
</dbReference>
<evidence type="ECO:0000256" key="11">
    <source>
        <dbReference type="RuleBase" id="RU363032"/>
    </source>
</evidence>
<dbReference type="InterPro" id="IPR010065">
    <property type="entry name" value="AA_ABC_transptr_permease_3TM"/>
</dbReference>
<dbReference type="PANTHER" id="PTHR30614">
    <property type="entry name" value="MEMBRANE COMPONENT OF AMINO ACID ABC TRANSPORTER"/>
    <property type="match status" value="1"/>
</dbReference>
<dbReference type="AlphaFoldDB" id="A0A371AZT9"/>
<keyword evidence="7" id="KW-0732">Signal</keyword>
<dbReference type="Gene3D" id="1.10.3720.10">
    <property type="entry name" value="MetI-like"/>
    <property type="match status" value="1"/>
</dbReference>
<dbReference type="InterPro" id="IPR000515">
    <property type="entry name" value="MetI-like"/>
</dbReference>
<feature type="transmembrane region" description="Helical" evidence="11">
    <location>
        <begin position="344"/>
        <end position="364"/>
    </location>
</feature>
<evidence type="ECO:0000256" key="6">
    <source>
        <dbReference type="ARBA" id="ARBA00022692"/>
    </source>
</evidence>
<evidence type="ECO:0000313" key="14">
    <source>
        <dbReference type="Proteomes" id="UP000255036"/>
    </source>
</evidence>
<dbReference type="InterPro" id="IPR001638">
    <property type="entry name" value="Solute-binding_3/MltF_N"/>
</dbReference>
<dbReference type="NCBIfam" id="TIGR01726">
    <property type="entry name" value="HEQRo_perm_3TM"/>
    <property type="match status" value="1"/>
</dbReference>
<keyword evidence="6 11" id="KW-0812">Transmembrane</keyword>
<dbReference type="RefSeq" id="WP_115480261.1">
    <property type="nucleotide sequence ID" value="NZ_QRCT01000007.1"/>
</dbReference>
<evidence type="ECO:0000256" key="4">
    <source>
        <dbReference type="ARBA" id="ARBA00022448"/>
    </source>
</evidence>
<dbReference type="GO" id="GO:0043190">
    <property type="term" value="C:ATP-binding cassette (ABC) transporter complex"/>
    <property type="evidence" value="ECO:0007669"/>
    <property type="project" value="InterPro"/>
</dbReference>
<dbReference type="FunFam" id="1.10.3720.10:FF:000033">
    <property type="entry name" value="Polar amino acid ABC transporter permease"/>
    <property type="match status" value="1"/>
</dbReference>
<keyword evidence="5" id="KW-1003">Cell membrane</keyword>
<dbReference type="InterPro" id="IPR043429">
    <property type="entry name" value="ArtM/GltK/GlnP/TcyL/YhdX-like"/>
</dbReference>
<organism evidence="13 14">
    <name type="scientific">Anaerosacchariphilus polymeriproducens</name>
    <dbReference type="NCBI Taxonomy" id="1812858"/>
    <lineage>
        <taxon>Bacteria</taxon>
        <taxon>Bacillati</taxon>
        <taxon>Bacillota</taxon>
        <taxon>Clostridia</taxon>
        <taxon>Lachnospirales</taxon>
        <taxon>Lachnospiraceae</taxon>
        <taxon>Anaerosacchariphilus</taxon>
    </lineage>
</organism>
<evidence type="ECO:0000256" key="7">
    <source>
        <dbReference type="ARBA" id="ARBA00022729"/>
    </source>
</evidence>
<evidence type="ECO:0000256" key="2">
    <source>
        <dbReference type="ARBA" id="ARBA00010072"/>
    </source>
</evidence>
<dbReference type="GO" id="GO:0022857">
    <property type="term" value="F:transmembrane transporter activity"/>
    <property type="evidence" value="ECO:0007669"/>
    <property type="project" value="InterPro"/>
</dbReference>
<evidence type="ECO:0000256" key="3">
    <source>
        <dbReference type="ARBA" id="ARBA00010333"/>
    </source>
</evidence>
<keyword evidence="4 11" id="KW-0813">Transport</keyword>
<dbReference type="Pfam" id="PF00497">
    <property type="entry name" value="SBP_bac_3"/>
    <property type="match status" value="1"/>
</dbReference>
<evidence type="ECO:0000256" key="9">
    <source>
        <dbReference type="ARBA" id="ARBA00022989"/>
    </source>
</evidence>
<reference evidence="13 14" key="1">
    <citation type="submission" date="2018-07" db="EMBL/GenBank/DDBJ databases">
        <title>Anaerosacharophilus polymeroproducens gen. nov. sp. nov., an anaerobic bacterium isolated from salt field.</title>
        <authorList>
            <person name="Kim W."/>
            <person name="Yang S.-H."/>
            <person name="Oh J."/>
            <person name="Lee J.-H."/>
            <person name="Kwon K.K."/>
        </authorList>
    </citation>
    <scope>NUCLEOTIDE SEQUENCE [LARGE SCALE GENOMIC DNA]</scope>
    <source>
        <strain evidence="13 14">MCWD5</strain>
    </source>
</reference>
<dbReference type="CDD" id="cd06261">
    <property type="entry name" value="TM_PBP2"/>
    <property type="match status" value="1"/>
</dbReference>
<comment type="similarity">
    <text evidence="2">Belongs to the binding-protein-dependent transport system permease family. HisMQ subfamily.</text>
</comment>
<keyword evidence="8" id="KW-0029">Amino-acid transport</keyword>
<gene>
    <name evidence="13" type="ORF">DWV06_00705</name>
</gene>
<evidence type="ECO:0000256" key="10">
    <source>
        <dbReference type="ARBA" id="ARBA00023136"/>
    </source>
</evidence>
<feature type="domain" description="ABC transmembrane type-1" evidence="12">
    <location>
        <begin position="300"/>
        <end position="492"/>
    </location>
</feature>
<dbReference type="EMBL" id="QRCT01000007">
    <property type="protein sequence ID" value="RDU25053.1"/>
    <property type="molecule type" value="Genomic_DNA"/>
</dbReference>
<dbReference type="InterPro" id="IPR035906">
    <property type="entry name" value="MetI-like_sf"/>
</dbReference>
<dbReference type="PANTHER" id="PTHR30614:SF20">
    <property type="entry name" value="GLUTAMINE TRANSPORT SYSTEM PERMEASE PROTEIN GLNP"/>
    <property type="match status" value="1"/>
</dbReference>
<feature type="transmembrane region" description="Helical" evidence="11">
    <location>
        <begin position="300"/>
        <end position="324"/>
    </location>
</feature>
<comment type="caution">
    <text evidence="13">The sequence shown here is derived from an EMBL/GenBank/DDBJ whole genome shotgun (WGS) entry which is preliminary data.</text>
</comment>
<dbReference type="SUPFAM" id="SSF53850">
    <property type="entry name" value="Periplasmic binding protein-like II"/>
    <property type="match status" value="2"/>
</dbReference>
<comment type="subcellular location">
    <subcellularLocation>
        <location evidence="1 11">Cell membrane</location>
        <topology evidence="1 11">Multi-pass membrane protein</topology>
    </subcellularLocation>
</comment>
<keyword evidence="10 11" id="KW-0472">Membrane</keyword>
<dbReference type="Pfam" id="PF00528">
    <property type="entry name" value="BPD_transp_1"/>
    <property type="match status" value="1"/>
</dbReference>
<dbReference type="OrthoDB" id="9787841at2"/>
<sequence length="503" mass="55823">MTFKNNKKFYSVWILLILVLAFLNGCGKKEKQTEHEIKSVKDLAGAVIGVQLGTTGDIYASDYEKEGAVIERFTKGADAAQALKQGKVDCIIIDQQPAKAITDKNSELSILDEEFKKEEYAICISKDKSKLKNQINEVIAQLKKDKTLNNIINNYIGDSTIGKFPYQSPKDVERNNGTLTIATNAAFEPYEYMEDGEIVGIDIDIAQAIADRLGMNLIVQNMEYDSIIGAVQSGKADVGVAGMSITEDRLRSIDFTEPYTTATQVIIVCKSGNLVETSILDSIKLNFLKDNRWKYLTDGLLMTLQISFFAVIIGIVLGFIIAVIRTACDMTGKGKILNFVCKTYLTIIRGTPAMVQLLIIYYVIFSSVDVNKLFTASIAFGLNSSAYIAEIVRSGIMSVDKGQFEAGRSIGFNYIQTMWNFILPQAFKNILPALGNEFIVLLKETAISGYIGIMDLTRGGDFIRSRTYDAFLPLIAVAIIYLIIVMFLTHIVSCIERRLRIDV</sequence>
<accession>A0A371AZT9</accession>
<dbReference type="Proteomes" id="UP000255036">
    <property type="component" value="Unassembled WGS sequence"/>
</dbReference>
<dbReference type="GO" id="GO:0006865">
    <property type="term" value="P:amino acid transport"/>
    <property type="evidence" value="ECO:0007669"/>
    <property type="project" value="UniProtKB-KW"/>
</dbReference>
<feature type="transmembrane region" description="Helical" evidence="11">
    <location>
        <begin position="470"/>
        <end position="492"/>
    </location>
</feature>
<evidence type="ECO:0000313" key="13">
    <source>
        <dbReference type="EMBL" id="RDU25053.1"/>
    </source>
</evidence>
<evidence type="ECO:0000259" key="12">
    <source>
        <dbReference type="PROSITE" id="PS50928"/>
    </source>
</evidence>
<dbReference type="SUPFAM" id="SSF161098">
    <property type="entry name" value="MetI-like"/>
    <property type="match status" value="1"/>
</dbReference>
<protein>
    <submittedName>
        <fullName evidence="13">ABC transporter permease subunit</fullName>
    </submittedName>
</protein>